<dbReference type="SUPFAM" id="SSF54909">
    <property type="entry name" value="Dimeric alpha+beta barrel"/>
    <property type="match status" value="1"/>
</dbReference>
<dbReference type="EMBL" id="JACHBK010000001">
    <property type="protein sequence ID" value="MBB5533558.1"/>
    <property type="molecule type" value="Genomic_DNA"/>
</dbReference>
<dbReference type="GO" id="GO:0004497">
    <property type="term" value="F:monooxygenase activity"/>
    <property type="evidence" value="ECO:0007669"/>
    <property type="project" value="UniProtKB-KW"/>
</dbReference>
<dbReference type="InterPro" id="IPR007138">
    <property type="entry name" value="ABM_dom"/>
</dbReference>
<dbReference type="InterPro" id="IPR050744">
    <property type="entry name" value="AI-2_Isomerase_LsrG"/>
</dbReference>
<protein>
    <submittedName>
        <fullName evidence="2">Quinol monooxygenase YgiN</fullName>
    </submittedName>
</protein>
<dbReference type="AlphaFoldDB" id="A0A7W8U6A7"/>
<dbReference type="PANTHER" id="PTHR33336">
    <property type="entry name" value="QUINOL MONOOXYGENASE YGIN-RELATED"/>
    <property type="match status" value="1"/>
</dbReference>
<sequence>MMIGIMIELTVKAGSGPEFERAFAIQAEAVRANEPGNSLYALFRSREAPDGYTLVEIYEDEDALAAHRNSPHMAANRPLTLPFLAGRSETRAFDVVSHVA</sequence>
<dbReference type="RefSeq" id="WP_234913012.1">
    <property type="nucleotide sequence ID" value="NZ_JACHBK010000001.1"/>
</dbReference>
<organism evidence="2 3">
    <name type="scientific">Rhizobium giardinii</name>
    <dbReference type="NCBI Taxonomy" id="56731"/>
    <lineage>
        <taxon>Bacteria</taxon>
        <taxon>Pseudomonadati</taxon>
        <taxon>Pseudomonadota</taxon>
        <taxon>Alphaproteobacteria</taxon>
        <taxon>Hyphomicrobiales</taxon>
        <taxon>Rhizobiaceae</taxon>
        <taxon>Rhizobium/Agrobacterium group</taxon>
        <taxon>Rhizobium</taxon>
    </lineage>
</organism>
<keyword evidence="2" id="KW-0503">Monooxygenase</keyword>
<dbReference type="PANTHER" id="PTHR33336:SF3">
    <property type="entry name" value="ABM DOMAIN-CONTAINING PROTEIN"/>
    <property type="match status" value="1"/>
</dbReference>
<dbReference type="Proteomes" id="UP000585507">
    <property type="component" value="Unassembled WGS sequence"/>
</dbReference>
<proteinExistence type="predicted"/>
<reference evidence="2 3" key="1">
    <citation type="submission" date="2020-08" db="EMBL/GenBank/DDBJ databases">
        <title>Genomic Encyclopedia of Type Strains, Phase IV (KMG-V): Genome sequencing to study the core and pangenomes of soil and plant-associated prokaryotes.</title>
        <authorList>
            <person name="Whitman W."/>
        </authorList>
    </citation>
    <scope>NUCLEOTIDE SEQUENCE [LARGE SCALE GENOMIC DNA]</scope>
    <source>
        <strain evidence="2 3">SEMIA 4084</strain>
    </source>
</reference>
<dbReference type="PROSITE" id="PS51725">
    <property type="entry name" value="ABM"/>
    <property type="match status" value="1"/>
</dbReference>
<gene>
    <name evidence="2" type="ORF">GGD55_000219</name>
</gene>
<evidence type="ECO:0000313" key="2">
    <source>
        <dbReference type="EMBL" id="MBB5533558.1"/>
    </source>
</evidence>
<dbReference type="Gene3D" id="3.30.70.100">
    <property type="match status" value="1"/>
</dbReference>
<comment type="caution">
    <text evidence="2">The sequence shown here is derived from an EMBL/GenBank/DDBJ whole genome shotgun (WGS) entry which is preliminary data.</text>
</comment>
<dbReference type="Pfam" id="PF03992">
    <property type="entry name" value="ABM"/>
    <property type="match status" value="1"/>
</dbReference>
<name>A0A7W8U6A7_9HYPH</name>
<feature type="domain" description="ABM" evidence="1">
    <location>
        <begin position="3"/>
        <end position="93"/>
    </location>
</feature>
<dbReference type="GO" id="GO:0005829">
    <property type="term" value="C:cytosol"/>
    <property type="evidence" value="ECO:0007669"/>
    <property type="project" value="TreeGrafter"/>
</dbReference>
<evidence type="ECO:0000259" key="1">
    <source>
        <dbReference type="PROSITE" id="PS51725"/>
    </source>
</evidence>
<evidence type="ECO:0000313" key="3">
    <source>
        <dbReference type="Proteomes" id="UP000585507"/>
    </source>
</evidence>
<keyword evidence="3" id="KW-1185">Reference proteome</keyword>
<accession>A0A7W8U6A7</accession>
<keyword evidence="2" id="KW-0560">Oxidoreductase</keyword>
<dbReference type="InterPro" id="IPR011008">
    <property type="entry name" value="Dimeric_a/b-barrel"/>
</dbReference>